<dbReference type="InterPro" id="IPR029061">
    <property type="entry name" value="THDP-binding"/>
</dbReference>
<comment type="caution">
    <text evidence="8">The sequence shown here is derived from an EMBL/GenBank/DDBJ whole genome shotgun (WGS) entry which is preliminary data.</text>
</comment>
<dbReference type="InterPro" id="IPR042179">
    <property type="entry name" value="KGD_C_sf"/>
</dbReference>
<comment type="similarity">
    <text evidence="3">Belongs to the alpha-ketoglutarate dehydrogenase family.</text>
</comment>
<dbReference type="EC" id="1.2.4.2" evidence="4"/>
<evidence type="ECO:0000256" key="6">
    <source>
        <dbReference type="ARBA" id="ARBA00023052"/>
    </source>
</evidence>
<sequence length="929" mass="104983">MSNFSHIANAHPSYIENLYQAFENDPHSVEESWRDFFLGFNYASTKTNGSAGADAGAGELPRSSDGEVDWEHVRKELSVFALIKAYRVRGHVDAAIDPINVFEDPDAVLELKSYELSDSDLDTVFKAAEQMQLPPSTLREIIAQLDRIYLGKIGFEADHIFSREKRRWLRDRIENRDPANPYNLDLDDKKHILDRLTDAVTFEEFLKAKYGPTKRFGLEGGESAIVSLDTIIDEAAKQGVEDVLIAMAHRGRLNTLTNIMNKDLAIILQEFEGATPDDVKGDGDVKYHMGYRGSLETRAGKHVQVELAPNPSHLEAVGPVVEGFARAKADMLYDNDYDKILPILIHGDAAVAGQGIVFETAQMSELEAYTTGGTIHFIINNQIGFTTDQEDARTSIYASGVASVTQSPVFHVNGDDPEAVMFVSRLAVQYRNEFNSDVYIDMLCYRKNGHNEGDEPLFTQPGMYAKIKQHNDVREIYVDQLAKRGDMDKAAAEKIHDDLRTEMQEIFDKVKSSDVPYTQQDSEAAWDAMERDHWKMKFFEQSPETGIAKERSAKILKHLTTLPKDFDYIKKMNRLFKGYKKSVAEDKIDWALAELSAYAALLLDGHDIRMSGQDVRRGTFSHRHAIMTSEDGEGKLNRLDGLAEEQGSMRIFNSLLSEFAVLGFEYGYATASPKNLVIWEAQFGDFANGAMTMFDQFIASGESKWARQNGLTILLPHGYEGQGPEHSSARLERFLQLCAEFNMVVTNITMPANIFHALRRQLAWNFRKPLINMSPKSGLRHPMAVSPVADFGPGTRFQEVIDDPTVQDTKQVKRILFCSGKVYFDLAQYKEQNQRDDVAIVRFEQLFPLPPDQVNAIVNRYEGAELYWVQEESRNAGAWSYISEKFVYDKAFERKLTYVGRPATASPATGYKKVHVREQEELVERAFAK</sequence>
<organism evidence="8 9">
    <name type="scientific">Neolewinella antarctica</name>
    <dbReference type="NCBI Taxonomy" id="442734"/>
    <lineage>
        <taxon>Bacteria</taxon>
        <taxon>Pseudomonadati</taxon>
        <taxon>Bacteroidota</taxon>
        <taxon>Saprospiria</taxon>
        <taxon>Saprospirales</taxon>
        <taxon>Lewinellaceae</taxon>
        <taxon>Neolewinella</taxon>
    </lineage>
</organism>
<protein>
    <recommendedName>
        <fullName evidence="4">oxoglutarate dehydrogenase (succinyl-transferring)</fullName>
        <ecNumber evidence="4">1.2.4.2</ecNumber>
    </recommendedName>
</protein>
<dbReference type="CDD" id="cd02016">
    <property type="entry name" value="TPP_E1_OGDC_like"/>
    <property type="match status" value="1"/>
</dbReference>
<dbReference type="Pfam" id="PF02779">
    <property type="entry name" value="Transket_pyr"/>
    <property type="match status" value="1"/>
</dbReference>
<accession>A0ABX0XAN3</accession>
<comment type="cofactor">
    <cofactor evidence="1">
        <name>thiamine diphosphate</name>
        <dbReference type="ChEBI" id="CHEBI:58937"/>
    </cofactor>
</comment>
<evidence type="ECO:0000256" key="5">
    <source>
        <dbReference type="ARBA" id="ARBA00023002"/>
    </source>
</evidence>
<name>A0ABX0XAN3_9BACT</name>
<dbReference type="SUPFAM" id="SSF52518">
    <property type="entry name" value="Thiamin diphosphate-binding fold (THDP-binding)"/>
    <property type="match status" value="2"/>
</dbReference>
<dbReference type="InterPro" id="IPR031717">
    <property type="entry name" value="ODO-1/KGD_C"/>
</dbReference>
<proteinExistence type="inferred from homology"/>
<dbReference type="Gene3D" id="3.40.50.970">
    <property type="match status" value="1"/>
</dbReference>
<dbReference type="Pfam" id="PF16870">
    <property type="entry name" value="OxoGdeHyase_C"/>
    <property type="match status" value="1"/>
</dbReference>
<dbReference type="RefSeq" id="WP_168036778.1">
    <property type="nucleotide sequence ID" value="NZ_JAATJH010000002.1"/>
</dbReference>
<dbReference type="PIRSF" id="PIRSF000157">
    <property type="entry name" value="Oxoglu_dh_E1"/>
    <property type="match status" value="1"/>
</dbReference>
<dbReference type="EMBL" id="JAATJH010000002">
    <property type="protein sequence ID" value="NJC26014.1"/>
    <property type="molecule type" value="Genomic_DNA"/>
</dbReference>
<dbReference type="SMART" id="SM00861">
    <property type="entry name" value="Transket_pyr"/>
    <property type="match status" value="1"/>
</dbReference>
<comment type="function">
    <text evidence="2">E1 component of the 2-oxoglutarate dehydrogenase (OGDH) complex which catalyzes the decarboxylation of 2-oxoglutarate, the first step in the conversion of 2-oxoglutarate to succinyl-CoA and CO(2).</text>
</comment>
<dbReference type="Gene3D" id="1.10.287.1150">
    <property type="entry name" value="TPP helical domain"/>
    <property type="match status" value="1"/>
</dbReference>
<dbReference type="Pfam" id="PF00676">
    <property type="entry name" value="E1_dh"/>
    <property type="match status" value="1"/>
</dbReference>
<evidence type="ECO:0000256" key="3">
    <source>
        <dbReference type="ARBA" id="ARBA00006936"/>
    </source>
</evidence>
<keyword evidence="6" id="KW-0786">Thiamine pyrophosphate</keyword>
<dbReference type="NCBIfam" id="TIGR00239">
    <property type="entry name" value="2oxo_dh_E1"/>
    <property type="match status" value="1"/>
</dbReference>
<evidence type="ECO:0000313" key="8">
    <source>
        <dbReference type="EMBL" id="NJC26014.1"/>
    </source>
</evidence>
<dbReference type="GO" id="GO:0004591">
    <property type="term" value="F:oxoglutarate dehydrogenase (succinyl-transferring) activity"/>
    <property type="evidence" value="ECO:0007669"/>
    <property type="project" value="UniProtKB-EC"/>
</dbReference>
<feature type="domain" description="Transketolase-like pyrimidine-binding" evidence="7">
    <location>
        <begin position="588"/>
        <end position="781"/>
    </location>
</feature>
<dbReference type="Pfam" id="PF16078">
    <property type="entry name" value="2-oxogl_dehyd_N"/>
    <property type="match status" value="1"/>
</dbReference>
<evidence type="ECO:0000313" key="9">
    <source>
        <dbReference type="Proteomes" id="UP000770785"/>
    </source>
</evidence>
<evidence type="ECO:0000259" key="7">
    <source>
        <dbReference type="SMART" id="SM00861"/>
    </source>
</evidence>
<gene>
    <name evidence="8" type="ORF">GGR27_001513</name>
</gene>
<dbReference type="Proteomes" id="UP000770785">
    <property type="component" value="Unassembled WGS sequence"/>
</dbReference>
<dbReference type="InterPro" id="IPR011603">
    <property type="entry name" value="2oxoglutarate_DH_E1"/>
</dbReference>
<evidence type="ECO:0000256" key="2">
    <source>
        <dbReference type="ARBA" id="ARBA00003906"/>
    </source>
</evidence>
<dbReference type="PANTHER" id="PTHR23152:SF4">
    <property type="entry name" value="2-OXOADIPATE DEHYDROGENASE COMPLEX COMPONENT E1"/>
    <property type="match status" value="1"/>
</dbReference>
<reference evidence="8 9" key="1">
    <citation type="submission" date="2020-03" db="EMBL/GenBank/DDBJ databases">
        <title>Genomic Encyclopedia of Type Strains, Phase IV (KMG-IV): sequencing the most valuable type-strain genomes for metagenomic binning, comparative biology and taxonomic classification.</title>
        <authorList>
            <person name="Goeker M."/>
        </authorList>
    </citation>
    <scope>NUCLEOTIDE SEQUENCE [LARGE SCALE GENOMIC DNA]</scope>
    <source>
        <strain evidence="8 9">DSM 105096</strain>
    </source>
</reference>
<keyword evidence="9" id="KW-1185">Reference proteome</keyword>
<dbReference type="InterPro" id="IPR032106">
    <property type="entry name" value="2-oxogl_dehyd_N"/>
</dbReference>
<keyword evidence="5 8" id="KW-0560">Oxidoreductase</keyword>
<dbReference type="NCBIfam" id="NF008907">
    <property type="entry name" value="PRK12270.1"/>
    <property type="match status" value="1"/>
</dbReference>
<dbReference type="InterPro" id="IPR001017">
    <property type="entry name" value="DH_E1"/>
</dbReference>
<evidence type="ECO:0000256" key="1">
    <source>
        <dbReference type="ARBA" id="ARBA00001964"/>
    </source>
</evidence>
<evidence type="ECO:0000256" key="4">
    <source>
        <dbReference type="ARBA" id="ARBA00012280"/>
    </source>
</evidence>
<dbReference type="NCBIfam" id="NF006914">
    <property type="entry name" value="PRK09404.1"/>
    <property type="match status" value="1"/>
</dbReference>
<dbReference type="Gene3D" id="3.40.50.12470">
    <property type="match status" value="1"/>
</dbReference>
<dbReference type="Gene3D" id="3.40.50.11610">
    <property type="entry name" value="Multifunctional 2-oxoglutarate metabolism enzyme, C-terminal domain"/>
    <property type="match status" value="1"/>
</dbReference>
<dbReference type="PANTHER" id="PTHR23152">
    <property type="entry name" value="2-OXOGLUTARATE DEHYDROGENASE"/>
    <property type="match status" value="1"/>
</dbReference>
<dbReference type="InterPro" id="IPR005475">
    <property type="entry name" value="Transketolase-like_Pyr-bd"/>
</dbReference>